<dbReference type="Proteomes" id="UP000065807">
    <property type="component" value="Chromosome"/>
</dbReference>
<dbReference type="Pfam" id="PF13439">
    <property type="entry name" value="Glyco_transf_4"/>
    <property type="match status" value="1"/>
</dbReference>
<dbReference type="EMBL" id="AP014924">
    <property type="protein sequence ID" value="BAS25879.1"/>
    <property type="molecule type" value="Genomic_DNA"/>
</dbReference>
<organism evidence="3 4">
    <name type="scientific">Limnochorda pilosa</name>
    <dbReference type="NCBI Taxonomy" id="1555112"/>
    <lineage>
        <taxon>Bacteria</taxon>
        <taxon>Bacillati</taxon>
        <taxon>Bacillota</taxon>
        <taxon>Limnochordia</taxon>
        <taxon>Limnochordales</taxon>
        <taxon>Limnochordaceae</taxon>
        <taxon>Limnochorda</taxon>
    </lineage>
</organism>
<evidence type="ECO:0000313" key="4">
    <source>
        <dbReference type="Proteomes" id="UP000065807"/>
    </source>
</evidence>
<dbReference type="CDD" id="cd03801">
    <property type="entry name" value="GT4_PimA-like"/>
    <property type="match status" value="1"/>
</dbReference>
<keyword evidence="4" id="KW-1185">Reference proteome</keyword>
<accession>A0A0K2SGB4</accession>
<reference evidence="4" key="1">
    <citation type="submission" date="2015-07" db="EMBL/GenBank/DDBJ databases">
        <title>Complete genome sequence and phylogenetic analysis of Limnochorda pilosa.</title>
        <authorList>
            <person name="Watanabe M."/>
            <person name="Kojima H."/>
            <person name="Fukui M."/>
        </authorList>
    </citation>
    <scope>NUCLEOTIDE SEQUENCE [LARGE SCALE GENOMIC DNA]</scope>
    <source>
        <strain evidence="4">HC45</strain>
    </source>
</reference>
<dbReference type="STRING" id="1555112.LIP_0019"/>
<feature type="compositionally biased region" description="Basic and acidic residues" evidence="1">
    <location>
        <begin position="461"/>
        <end position="470"/>
    </location>
</feature>
<evidence type="ECO:0000256" key="1">
    <source>
        <dbReference type="SAM" id="MobiDB-lite"/>
    </source>
</evidence>
<protein>
    <recommendedName>
        <fullName evidence="2">Glycosyltransferase subfamily 4-like N-terminal domain-containing protein</fullName>
    </recommendedName>
</protein>
<dbReference type="OrthoDB" id="3199616at2"/>
<gene>
    <name evidence="3" type="ORF">LIP_0019</name>
</gene>
<proteinExistence type="predicted"/>
<dbReference type="KEGG" id="lpil:LIP_0019"/>
<evidence type="ECO:0000313" key="3">
    <source>
        <dbReference type="EMBL" id="BAS25879.1"/>
    </source>
</evidence>
<feature type="domain" description="Glycosyltransferase subfamily 4-like N-terminal" evidence="2">
    <location>
        <begin position="12"/>
        <end position="171"/>
    </location>
</feature>
<dbReference type="GO" id="GO:0016757">
    <property type="term" value="F:glycosyltransferase activity"/>
    <property type="evidence" value="ECO:0007669"/>
    <property type="project" value="TreeGrafter"/>
</dbReference>
<feature type="region of interest" description="Disordered" evidence="1">
    <location>
        <begin position="429"/>
        <end position="470"/>
    </location>
</feature>
<evidence type="ECO:0000259" key="2">
    <source>
        <dbReference type="Pfam" id="PF13439"/>
    </source>
</evidence>
<name>A0A0K2SGB4_LIMPI</name>
<dbReference type="InterPro" id="IPR028098">
    <property type="entry name" value="Glyco_trans_4-like_N"/>
</dbReference>
<dbReference type="Gene3D" id="3.40.50.2000">
    <property type="entry name" value="Glycogen Phosphorylase B"/>
    <property type="match status" value="2"/>
</dbReference>
<dbReference type="AlphaFoldDB" id="A0A0K2SGB4"/>
<reference evidence="4" key="2">
    <citation type="journal article" date="2016" name="Int. J. Syst. Evol. Microbiol.">
        <title>Complete genome sequence and cell structure of Limnochorda pilosa, a Gram-negative spore-former within the phylum Firmicutes.</title>
        <authorList>
            <person name="Watanabe M."/>
            <person name="Kojima H."/>
            <person name="Fukui M."/>
        </authorList>
    </citation>
    <scope>NUCLEOTIDE SEQUENCE [LARGE SCALE GENOMIC DNA]</scope>
    <source>
        <strain evidence="4">HC45</strain>
    </source>
</reference>
<dbReference type="SUPFAM" id="SSF53756">
    <property type="entry name" value="UDP-Glycosyltransferase/glycogen phosphorylase"/>
    <property type="match status" value="1"/>
</dbReference>
<dbReference type="PANTHER" id="PTHR12526:SF636">
    <property type="entry name" value="BLL3647 PROTEIN"/>
    <property type="match status" value="1"/>
</dbReference>
<dbReference type="Pfam" id="PF13692">
    <property type="entry name" value="Glyco_trans_1_4"/>
    <property type="match status" value="1"/>
</dbReference>
<dbReference type="PANTHER" id="PTHR12526">
    <property type="entry name" value="GLYCOSYLTRANSFERASE"/>
    <property type="match status" value="1"/>
</dbReference>
<sequence>MLVLQVVGQAAGGVLRHLRQLVDGLEDHRFIVAGPAAVVQSFERLPNVLGVWPLPTGGGLNPVGDWRARQRLRLALDASGAPGIDLVHVHGWRAGAAAVDEVCRHAPVVWTVHTQPPEGAVARWRIGRVLGRLGPAPVQMIAVSRSLAAEVERAWPKGGARVWAVRNGLSPQDLEALAKLTRSGRERVRQHWARRGLGAPAAARAPERSWNPRADLPAPAVELPFPVPVLGFMGRIWGPKGIFDAVETLAALVRAGWPAVLEVAGEGPDEAAARRLARQQGVGERVAFLGWRQPSEFLSRIDLLLHPSRSEGGVPYTVMEAMAAGVPVVASRLPPLDEVVAEWDERSGRSAALGAPGGEFRATETGLLSLARPGDPADLARATAACLNDPEATARRAQAARRYVRLHLGSEATLDLTDRIYRVALAGPGAESEAPTGFLKPDPGLAGSGARGYNLRQTQNVREDGDQYPS</sequence>
<dbReference type="RefSeq" id="WP_068132690.1">
    <property type="nucleotide sequence ID" value="NZ_AP014924.1"/>
</dbReference>